<proteinExistence type="predicted"/>
<feature type="transmembrane region" description="Helical" evidence="10">
    <location>
        <begin position="99"/>
        <end position="116"/>
    </location>
</feature>
<evidence type="ECO:0000256" key="10">
    <source>
        <dbReference type="SAM" id="Phobius"/>
    </source>
</evidence>
<keyword evidence="8" id="KW-0764">Sulfate transport</keyword>
<dbReference type="Pfam" id="PF07264">
    <property type="entry name" value="EI24"/>
    <property type="match status" value="1"/>
</dbReference>
<evidence type="ECO:0000256" key="5">
    <source>
        <dbReference type="ARBA" id="ARBA00022605"/>
    </source>
</evidence>
<evidence type="ECO:0000313" key="12">
    <source>
        <dbReference type="Proteomes" id="UP000240608"/>
    </source>
</evidence>
<keyword evidence="4" id="KW-0997">Cell inner membrane</keyword>
<dbReference type="InterPro" id="IPR050480">
    <property type="entry name" value="CysZ-like"/>
</dbReference>
<dbReference type="GO" id="GO:0000103">
    <property type="term" value="P:sulfate assimilation"/>
    <property type="evidence" value="ECO:0007669"/>
    <property type="project" value="TreeGrafter"/>
</dbReference>
<feature type="transmembrane region" description="Helical" evidence="10">
    <location>
        <begin position="27"/>
        <end position="52"/>
    </location>
</feature>
<evidence type="ECO:0000256" key="4">
    <source>
        <dbReference type="ARBA" id="ARBA00022519"/>
    </source>
</evidence>
<keyword evidence="3" id="KW-1003">Cell membrane</keyword>
<keyword evidence="9 10" id="KW-0472">Membrane</keyword>
<evidence type="ECO:0000256" key="9">
    <source>
        <dbReference type="ARBA" id="ARBA00023136"/>
    </source>
</evidence>
<evidence type="ECO:0000313" key="11">
    <source>
        <dbReference type="EMBL" id="PTB93839.1"/>
    </source>
</evidence>
<dbReference type="PANTHER" id="PTHR37468">
    <property type="entry name" value="SULFATE TRANSPORTER CYSZ"/>
    <property type="match status" value="1"/>
</dbReference>
<organism evidence="11 12">
    <name type="scientific">Marivirga lumbricoides</name>
    <dbReference type="NCBI Taxonomy" id="1046115"/>
    <lineage>
        <taxon>Bacteria</taxon>
        <taxon>Pseudomonadati</taxon>
        <taxon>Bacteroidota</taxon>
        <taxon>Cytophagia</taxon>
        <taxon>Cytophagales</taxon>
        <taxon>Marivirgaceae</taxon>
        <taxon>Marivirga</taxon>
    </lineage>
</organism>
<dbReference type="InterPro" id="IPR059112">
    <property type="entry name" value="CysZ/EI24"/>
</dbReference>
<gene>
    <name evidence="11" type="ORF">C9994_12655</name>
</gene>
<feature type="transmembrane region" description="Helical" evidence="10">
    <location>
        <begin position="136"/>
        <end position="160"/>
    </location>
</feature>
<accession>A0A2T4DJ28</accession>
<dbReference type="PANTHER" id="PTHR37468:SF1">
    <property type="entry name" value="SULFATE TRANSPORTER CYSZ"/>
    <property type="match status" value="1"/>
</dbReference>
<dbReference type="Proteomes" id="UP000240608">
    <property type="component" value="Unassembled WGS sequence"/>
</dbReference>
<dbReference type="GO" id="GO:0009675">
    <property type="term" value="F:high-affinity sulfate:proton symporter activity"/>
    <property type="evidence" value="ECO:0007669"/>
    <property type="project" value="TreeGrafter"/>
</dbReference>
<evidence type="ECO:0000256" key="3">
    <source>
        <dbReference type="ARBA" id="ARBA00022475"/>
    </source>
</evidence>
<evidence type="ECO:0008006" key="13">
    <source>
        <dbReference type="Google" id="ProtNLM"/>
    </source>
</evidence>
<comment type="caution">
    <text evidence="11">The sequence shown here is derived from an EMBL/GenBank/DDBJ whole genome shotgun (WGS) entry which is preliminary data.</text>
</comment>
<dbReference type="EMBL" id="PYVU01000150">
    <property type="protein sequence ID" value="PTB93839.1"/>
    <property type="molecule type" value="Genomic_DNA"/>
</dbReference>
<comment type="subcellular location">
    <subcellularLocation>
        <location evidence="1">Membrane</location>
        <topology evidence="1">Multi-pass membrane protein</topology>
    </subcellularLocation>
</comment>
<dbReference type="GO" id="GO:0005886">
    <property type="term" value="C:plasma membrane"/>
    <property type="evidence" value="ECO:0007669"/>
    <property type="project" value="TreeGrafter"/>
</dbReference>
<feature type="transmembrane region" description="Helical" evidence="10">
    <location>
        <begin position="166"/>
        <end position="185"/>
    </location>
</feature>
<evidence type="ECO:0000256" key="6">
    <source>
        <dbReference type="ARBA" id="ARBA00022692"/>
    </source>
</evidence>
<keyword evidence="5" id="KW-0028">Amino-acid biosynthesis</keyword>
<evidence type="ECO:0000256" key="8">
    <source>
        <dbReference type="ARBA" id="ARBA00023032"/>
    </source>
</evidence>
<name>A0A2T4DJ28_9BACT</name>
<dbReference type="GO" id="GO:0019344">
    <property type="term" value="P:cysteine biosynthetic process"/>
    <property type="evidence" value="ECO:0007669"/>
    <property type="project" value="TreeGrafter"/>
</dbReference>
<dbReference type="AlphaFoldDB" id="A0A2T4DJ28"/>
<evidence type="ECO:0000256" key="7">
    <source>
        <dbReference type="ARBA" id="ARBA00022989"/>
    </source>
</evidence>
<reference evidence="11 12" key="1">
    <citation type="submission" date="2018-03" db="EMBL/GenBank/DDBJ databases">
        <title>Cross-interface Injection: A General Nanoliter Liquid Handling Method Applied to Single Cells Genome Amplification Automated Nanoliter Liquid Handling Applied to Single Cell Multiple Displacement Amplification.</title>
        <authorList>
            <person name="Yun J."/>
            <person name="Xu P."/>
            <person name="Xu J."/>
            <person name="Dai X."/>
            <person name="Wang Y."/>
            <person name="Zheng X."/>
            <person name="Cao C."/>
            <person name="Yi Q."/>
            <person name="Zhu Y."/>
            <person name="Wang L."/>
            <person name="Dong Z."/>
            <person name="Huang Y."/>
            <person name="Huang L."/>
            <person name="Du W."/>
        </authorList>
    </citation>
    <scope>NUCLEOTIDE SEQUENCE [LARGE SCALE GENOMIC DNA]</scope>
    <source>
        <strain evidence="11 12">Z-D1-2</strain>
    </source>
</reference>
<evidence type="ECO:0000256" key="1">
    <source>
        <dbReference type="ARBA" id="ARBA00004141"/>
    </source>
</evidence>
<keyword evidence="6 10" id="KW-0812">Transmembrane</keyword>
<sequence>MKRFISEAGNSFSGYFTAVRFINKNKLWTYILGAAFFNLFAFAFVGIVAWLYTGKLIDAFYSFLSFPETYQEWSGILQILLSIGIRLLLLVMYFSLFKYIILFIFAPVLAFISEKTQNILHQEKRVLKIHFVLRDIIRGMILALILISLQLVCWLILLLLCFSLPFLAPFYALLLFFVESFFFGASMMDYRNEYFHLSVKQSLDKIFYHKGFTFGNGLALNLFILVPVIGVLIGPPIAVIAAAIGANKLIKP</sequence>
<evidence type="ECO:0000256" key="2">
    <source>
        <dbReference type="ARBA" id="ARBA00022448"/>
    </source>
</evidence>
<keyword evidence="2" id="KW-0813">Transport</keyword>
<feature type="transmembrane region" description="Helical" evidence="10">
    <location>
        <begin position="232"/>
        <end position="250"/>
    </location>
</feature>
<protein>
    <recommendedName>
        <fullName evidence="13">Coproporphyrinogen III oxidase</fullName>
    </recommendedName>
</protein>
<keyword evidence="7 10" id="KW-1133">Transmembrane helix</keyword>